<reference evidence="2 3" key="1">
    <citation type="journal article" date="2007" name="Nature">
        <title>Evolution of genes and genomes on the Drosophila phylogeny.</title>
        <authorList>
            <consortium name="Drosophila 12 Genomes Consortium"/>
            <person name="Clark A.G."/>
            <person name="Eisen M.B."/>
            <person name="Smith D.R."/>
            <person name="Bergman C.M."/>
            <person name="Oliver B."/>
            <person name="Markow T.A."/>
            <person name="Kaufman T.C."/>
            <person name="Kellis M."/>
            <person name="Gelbart W."/>
            <person name="Iyer V.N."/>
            <person name="Pollard D.A."/>
            <person name="Sackton T.B."/>
            <person name="Larracuente A.M."/>
            <person name="Singh N.D."/>
            <person name="Abad J.P."/>
            <person name="Abt D.N."/>
            <person name="Adryan B."/>
            <person name="Aguade M."/>
            <person name="Akashi H."/>
            <person name="Anderson W.W."/>
            <person name="Aquadro C.F."/>
            <person name="Ardell D.H."/>
            <person name="Arguello R."/>
            <person name="Artieri C.G."/>
            <person name="Barbash D.A."/>
            <person name="Barker D."/>
            <person name="Barsanti P."/>
            <person name="Batterham P."/>
            <person name="Batzoglou S."/>
            <person name="Begun D."/>
            <person name="Bhutkar A."/>
            <person name="Blanco E."/>
            <person name="Bosak S.A."/>
            <person name="Bradley R.K."/>
            <person name="Brand A.D."/>
            <person name="Brent M.R."/>
            <person name="Brooks A.N."/>
            <person name="Brown R.H."/>
            <person name="Butlin R.K."/>
            <person name="Caggese C."/>
            <person name="Calvi B.R."/>
            <person name="Bernardo de Carvalho A."/>
            <person name="Caspi A."/>
            <person name="Castrezana S."/>
            <person name="Celniker S.E."/>
            <person name="Chang J.L."/>
            <person name="Chapple C."/>
            <person name="Chatterji S."/>
            <person name="Chinwalla A."/>
            <person name="Civetta A."/>
            <person name="Clifton S.W."/>
            <person name="Comeron J.M."/>
            <person name="Costello J.C."/>
            <person name="Coyne J.A."/>
            <person name="Daub J."/>
            <person name="David R.G."/>
            <person name="Delcher A.L."/>
            <person name="Delehaunty K."/>
            <person name="Do C.B."/>
            <person name="Ebling H."/>
            <person name="Edwards K."/>
            <person name="Eickbush T."/>
            <person name="Evans J.D."/>
            <person name="Filipski A."/>
            <person name="Findeiss S."/>
            <person name="Freyhult E."/>
            <person name="Fulton L."/>
            <person name="Fulton R."/>
            <person name="Garcia A.C."/>
            <person name="Gardiner A."/>
            <person name="Garfield D.A."/>
            <person name="Garvin B.E."/>
            <person name="Gibson G."/>
            <person name="Gilbert D."/>
            <person name="Gnerre S."/>
            <person name="Godfrey J."/>
            <person name="Good R."/>
            <person name="Gotea V."/>
            <person name="Gravely B."/>
            <person name="Greenberg A.J."/>
            <person name="Griffiths-Jones S."/>
            <person name="Gross S."/>
            <person name="Guigo R."/>
            <person name="Gustafson E.A."/>
            <person name="Haerty W."/>
            <person name="Hahn M.W."/>
            <person name="Halligan D.L."/>
            <person name="Halpern A.L."/>
            <person name="Halter G.M."/>
            <person name="Han M.V."/>
            <person name="Heger A."/>
            <person name="Hillier L."/>
            <person name="Hinrichs A.S."/>
            <person name="Holmes I."/>
            <person name="Hoskins R.A."/>
            <person name="Hubisz M.J."/>
            <person name="Hultmark D."/>
            <person name="Huntley M.A."/>
            <person name="Jaffe D.B."/>
            <person name="Jagadeeshan S."/>
            <person name="Jeck W.R."/>
            <person name="Johnson J."/>
            <person name="Jones C.D."/>
            <person name="Jordan W.C."/>
            <person name="Karpen G.H."/>
            <person name="Kataoka E."/>
            <person name="Keightley P.D."/>
            <person name="Kheradpour P."/>
            <person name="Kirkness E.F."/>
            <person name="Koerich L.B."/>
            <person name="Kristiansen K."/>
            <person name="Kudrna D."/>
            <person name="Kulathinal R.J."/>
            <person name="Kumar S."/>
            <person name="Kwok R."/>
            <person name="Lander E."/>
            <person name="Langley C.H."/>
            <person name="Lapoint R."/>
            <person name="Lazzaro B.P."/>
            <person name="Lee S.J."/>
            <person name="Levesque L."/>
            <person name="Li R."/>
            <person name="Lin C.F."/>
            <person name="Lin M.F."/>
            <person name="Lindblad-Toh K."/>
            <person name="Llopart A."/>
            <person name="Long M."/>
            <person name="Low L."/>
            <person name="Lozovsky E."/>
            <person name="Lu J."/>
            <person name="Luo M."/>
            <person name="Machado C.A."/>
            <person name="Makalowski W."/>
            <person name="Marzo M."/>
            <person name="Matsuda M."/>
            <person name="Matzkin L."/>
            <person name="McAllister B."/>
            <person name="McBride C.S."/>
            <person name="McKernan B."/>
            <person name="McKernan K."/>
            <person name="Mendez-Lago M."/>
            <person name="Minx P."/>
            <person name="Mollenhauer M.U."/>
            <person name="Montooth K."/>
            <person name="Mount S.M."/>
            <person name="Mu X."/>
            <person name="Myers E."/>
            <person name="Negre B."/>
            <person name="Newfeld S."/>
            <person name="Nielsen R."/>
            <person name="Noor M.A."/>
            <person name="O'Grady P."/>
            <person name="Pachter L."/>
            <person name="Papaceit M."/>
            <person name="Parisi M.J."/>
            <person name="Parisi M."/>
            <person name="Parts L."/>
            <person name="Pedersen J.S."/>
            <person name="Pesole G."/>
            <person name="Phillippy A.M."/>
            <person name="Ponting C.P."/>
            <person name="Pop M."/>
            <person name="Porcelli D."/>
            <person name="Powell J.R."/>
            <person name="Prohaska S."/>
            <person name="Pruitt K."/>
            <person name="Puig M."/>
            <person name="Quesneville H."/>
            <person name="Ram K.R."/>
            <person name="Rand D."/>
            <person name="Rasmussen M.D."/>
            <person name="Reed L.K."/>
            <person name="Reenan R."/>
            <person name="Reily A."/>
            <person name="Remington K.A."/>
            <person name="Rieger T.T."/>
            <person name="Ritchie M.G."/>
            <person name="Robin C."/>
            <person name="Rogers Y.H."/>
            <person name="Rohde C."/>
            <person name="Rozas J."/>
            <person name="Rubenfield M.J."/>
            <person name="Ruiz A."/>
            <person name="Russo S."/>
            <person name="Salzberg S.L."/>
            <person name="Sanchez-Gracia A."/>
            <person name="Saranga D.J."/>
            <person name="Sato H."/>
            <person name="Schaeffer S.W."/>
            <person name="Schatz M.C."/>
            <person name="Schlenke T."/>
            <person name="Schwartz R."/>
            <person name="Segarra C."/>
            <person name="Singh R.S."/>
            <person name="Sirot L."/>
            <person name="Sirota M."/>
            <person name="Sisneros N.B."/>
            <person name="Smith C.D."/>
            <person name="Smith T.F."/>
            <person name="Spieth J."/>
            <person name="Stage D.E."/>
            <person name="Stark A."/>
            <person name="Stephan W."/>
            <person name="Strausberg R.L."/>
            <person name="Strempel S."/>
            <person name="Sturgill D."/>
            <person name="Sutton G."/>
            <person name="Sutton G.G."/>
            <person name="Tao W."/>
            <person name="Teichmann S."/>
            <person name="Tobari Y.N."/>
            <person name="Tomimura Y."/>
            <person name="Tsolas J.M."/>
            <person name="Valente V.L."/>
            <person name="Venter E."/>
            <person name="Venter J.C."/>
            <person name="Vicario S."/>
            <person name="Vieira F.G."/>
            <person name="Vilella A.J."/>
            <person name="Villasante A."/>
            <person name="Walenz B."/>
            <person name="Wang J."/>
            <person name="Wasserman M."/>
            <person name="Watts T."/>
            <person name="Wilson D."/>
            <person name="Wilson R.K."/>
            <person name="Wing R.A."/>
            <person name="Wolfner M.F."/>
            <person name="Wong A."/>
            <person name="Wong G.K."/>
            <person name="Wu C.I."/>
            <person name="Wu G."/>
            <person name="Yamamoto D."/>
            <person name="Yang H.P."/>
            <person name="Yang S.P."/>
            <person name="Yorke J.A."/>
            <person name="Yoshida K."/>
            <person name="Zdobnov E."/>
            <person name="Zhang P."/>
            <person name="Zhang Y."/>
            <person name="Zimin A.V."/>
            <person name="Baldwin J."/>
            <person name="Abdouelleil A."/>
            <person name="Abdulkadir J."/>
            <person name="Abebe A."/>
            <person name="Abera B."/>
            <person name="Abreu J."/>
            <person name="Acer S.C."/>
            <person name="Aftuck L."/>
            <person name="Alexander A."/>
            <person name="An P."/>
            <person name="Anderson E."/>
            <person name="Anderson S."/>
            <person name="Arachi H."/>
            <person name="Azer M."/>
            <person name="Bachantsang P."/>
            <person name="Barry A."/>
            <person name="Bayul T."/>
            <person name="Berlin A."/>
            <person name="Bessette D."/>
            <person name="Bloom T."/>
            <person name="Blye J."/>
            <person name="Boguslavskiy L."/>
            <person name="Bonnet C."/>
            <person name="Boukhgalter B."/>
            <person name="Bourzgui I."/>
            <person name="Brown A."/>
            <person name="Cahill P."/>
            <person name="Channer S."/>
            <person name="Cheshatsang Y."/>
            <person name="Chuda L."/>
            <person name="Citroen M."/>
            <person name="Collymore A."/>
            <person name="Cooke P."/>
            <person name="Costello M."/>
            <person name="D'Aco K."/>
            <person name="Daza R."/>
            <person name="De Haan G."/>
            <person name="DeGray S."/>
            <person name="DeMaso C."/>
            <person name="Dhargay N."/>
            <person name="Dooley K."/>
            <person name="Dooley E."/>
            <person name="Doricent M."/>
            <person name="Dorje P."/>
            <person name="Dorjee K."/>
            <person name="Dupes A."/>
            <person name="Elong R."/>
            <person name="Falk J."/>
            <person name="Farina A."/>
            <person name="Faro S."/>
            <person name="Ferguson D."/>
            <person name="Fisher S."/>
            <person name="Foley C.D."/>
            <person name="Franke A."/>
            <person name="Friedrich D."/>
            <person name="Gadbois L."/>
            <person name="Gearin G."/>
            <person name="Gearin C.R."/>
            <person name="Giannoukos G."/>
            <person name="Goode T."/>
            <person name="Graham J."/>
            <person name="Grandbois E."/>
            <person name="Grewal S."/>
            <person name="Gyaltsen K."/>
            <person name="Hafez N."/>
            <person name="Hagos B."/>
            <person name="Hall J."/>
            <person name="Henson C."/>
            <person name="Hollinger A."/>
            <person name="Honan T."/>
            <person name="Huard M.D."/>
            <person name="Hughes L."/>
            <person name="Hurhula B."/>
            <person name="Husby M.E."/>
            <person name="Kamat A."/>
            <person name="Kanga B."/>
            <person name="Kashin S."/>
            <person name="Khazanovich D."/>
            <person name="Kisner P."/>
            <person name="Lance K."/>
            <person name="Lara M."/>
            <person name="Lee W."/>
            <person name="Lennon N."/>
            <person name="Letendre F."/>
            <person name="LeVine R."/>
            <person name="Lipovsky A."/>
            <person name="Liu X."/>
            <person name="Liu J."/>
            <person name="Liu S."/>
            <person name="Lokyitsang T."/>
            <person name="Lokyitsang Y."/>
            <person name="Lubonja R."/>
            <person name="Lui A."/>
            <person name="MacDonald P."/>
            <person name="Magnisalis V."/>
            <person name="Maru K."/>
            <person name="Matthews C."/>
            <person name="McCusker W."/>
            <person name="McDonough S."/>
            <person name="Mehta T."/>
            <person name="Meldrim J."/>
            <person name="Meneus L."/>
            <person name="Mihai O."/>
            <person name="Mihalev A."/>
            <person name="Mihova T."/>
            <person name="Mittelman R."/>
            <person name="Mlenga V."/>
            <person name="Montmayeur A."/>
            <person name="Mulrain L."/>
            <person name="Navidi A."/>
            <person name="Naylor J."/>
            <person name="Negash T."/>
            <person name="Nguyen T."/>
            <person name="Nguyen N."/>
            <person name="Nicol R."/>
            <person name="Norbu C."/>
            <person name="Norbu N."/>
            <person name="Novod N."/>
            <person name="O'Neill B."/>
            <person name="Osman S."/>
            <person name="Markiewicz E."/>
            <person name="Oyono O.L."/>
            <person name="Patti C."/>
            <person name="Phunkhang P."/>
            <person name="Pierre F."/>
            <person name="Priest M."/>
            <person name="Raghuraman S."/>
            <person name="Rege F."/>
            <person name="Reyes R."/>
            <person name="Rise C."/>
            <person name="Rogov P."/>
            <person name="Ross K."/>
            <person name="Ryan E."/>
            <person name="Settipalli S."/>
            <person name="Shea T."/>
            <person name="Sherpa N."/>
            <person name="Shi L."/>
            <person name="Shih D."/>
            <person name="Sparrow T."/>
            <person name="Spaulding J."/>
            <person name="Stalker J."/>
            <person name="Stange-Thomann N."/>
            <person name="Stavropoulos S."/>
            <person name="Stone C."/>
            <person name="Strader C."/>
            <person name="Tesfaye S."/>
            <person name="Thomson T."/>
            <person name="Thoulutsang Y."/>
            <person name="Thoulutsang D."/>
            <person name="Topham K."/>
            <person name="Topping I."/>
            <person name="Tsamla T."/>
            <person name="Vassiliev H."/>
            <person name="Vo A."/>
            <person name="Wangchuk T."/>
            <person name="Wangdi T."/>
            <person name="Weiand M."/>
            <person name="Wilkinson J."/>
            <person name="Wilson A."/>
            <person name="Yadav S."/>
            <person name="Young G."/>
            <person name="Yu Q."/>
            <person name="Zembek L."/>
            <person name="Zhong D."/>
            <person name="Zimmer A."/>
            <person name="Zwirko Z."/>
            <person name="Jaffe D.B."/>
            <person name="Alvarez P."/>
            <person name="Brockman W."/>
            <person name="Butler J."/>
            <person name="Chin C."/>
            <person name="Gnerre S."/>
            <person name="Grabherr M."/>
            <person name="Kleber M."/>
            <person name="Mauceli E."/>
            <person name="MacCallum I."/>
        </authorList>
    </citation>
    <scope>NUCLEOTIDE SEQUENCE [LARGE SCALE GENOMIC DNA]</scope>
    <source>
        <strain evidence="3">MSH-3 / Tucson 14011-0111.49</strain>
    </source>
</reference>
<dbReference type="GO" id="GO:0005783">
    <property type="term" value="C:endoplasmic reticulum"/>
    <property type="evidence" value="ECO:0007669"/>
    <property type="project" value="EnsemblMetazoa"/>
</dbReference>
<dbReference type="PhylomeDB" id="B4HDD1"/>
<organism evidence="3">
    <name type="scientific">Drosophila persimilis</name>
    <name type="common">Fruit fly</name>
    <dbReference type="NCBI Taxonomy" id="7234"/>
    <lineage>
        <taxon>Eukaryota</taxon>
        <taxon>Metazoa</taxon>
        <taxon>Ecdysozoa</taxon>
        <taxon>Arthropoda</taxon>
        <taxon>Hexapoda</taxon>
        <taxon>Insecta</taxon>
        <taxon>Pterygota</taxon>
        <taxon>Neoptera</taxon>
        <taxon>Endopterygota</taxon>
        <taxon>Diptera</taxon>
        <taxon>Brachycera</taxon>
        <taxon>Muscomorpha</taxon>
        <taxon>Ephydroidea</taxon>
        <taxon>Drosophilidae</taxon>
        <taxon>Drosophila</taxon>
        <taxon>Sophophora</taxon>
    </lineage>
</organism>
<dbReference type="OrthoDB" id="448051at2759"/>
<dbReference type="GO" id="GO:0034389">
    <property type="term" value="P:lipid droplet organization"/>
    <property type="evidence" value="ECO:0007669"/>
    <property type="project" value="EnsemblMetazoa"/>
</dbReference>
<feature type="compositionally biased region" description="Basic residues" evidence="1">
    <location>
        <begin position="1"/>
        <end position="11"/>
    </location>
</feature>
<dbReference type="EMBL" id="CH480083">
    <property type="protein sequence ID" value="EDW26074.1"/>
    <property type="molecule type" value="Genomic_DNA"/>
</dbReference>
<dbReference type="HOGENOM" id="CLU_2239351_0_0_1"/>
<gene>
    <name evidence="2" type="primary">Dper\GL20677</name>
    <name evidence="2" type="ORF">Dper_GL20677</name>
</gene>
<dbReference type="eggNOG" id="KOG3975">
    <property type="taxonomic scope" value="Eukaryota"/>
</dbReference>
<keyword evidence="3" id="KW-1185">Reference proteome</keyword>
<name>B4HDD1_DROPE</name>
<accession>B4HDD1</accession>
<dbReference type="GO" id="GO:0045928">
    <property type="term" value="P:negative regulation of juvenile hormone metabolic process"/>
    <property type="evidence" value="ECO:0007669"/>
    <property type="project" value="EnsemblMetazoa"/>
</dbReference>
<dbReference type="GO" id="GO:0005811">
    <property type="term" value="C:lipid droplet"/>
    <property type="evidence" value="ECO:0007669"/>
    <property type="project" value="EnsemblMetazoa"/>
</dbReference>
<proteinExistence type="predicted"/>
<feature type="region of interest" description="Disordered" evidence="1">
    <location>
        <begin position="1"/>
        <end position="20"/>
    </location>
</feature>
<evidence type="ECO:0000313" key="2">
    <source>
        <dbReference type="EMBL" id="EDW26074.1"/>
    </source>
</evidence>
<dbReference type="GO" id="GO:0030730">
    <property type="term" value="P:triglyceride storage"/>
    <property type="evidence" value="ECO:0007669"/>
    <property type="project" value="EnsemblMetazoa"/>
</dbReference>
<sequence>MGSHASTRRHAAHDDPLEASIREVPQLTRNEEIFNLDGQIKHKLAFIKEMLEDESLRSRVQKCYMLFSAVERMIESPNGWVFTKLAMPLYSVFGFKKIKSTESNY</sequence>
<evidence type="ECO:0000313" key="3">
    <source>
        <dbReference type="Proteomes" id="UP000008744"/>
    </source>
</evidence>
<dbReference type="GO" id="GO:0010883">
    <property type="term" value="P:regulation of lipid storage"/>
    <property type="evidence" value="ECO:0007669"/>
    <property type="project" value="EnsemblMetazoa"/>
</dbReference>
<evidence type="ECO:0000256" key="1">
    <source>
        <dbReference type="SAM" id="MobiDB-lite"/>
    </source>
</evidence>
<dbReference type="AlphaFoldDB" id="B4HDD1"/>
<protein>
    <submittedName>
        <fullName evidence="2">GL20677</fullName>
    </submittedName>
</protein>
<dbReference type="Proteomes" id="UP000008744">
    <property type="component" value="Unassembled WGS sequence"/>
</dbReference>